<organism evidence="3 4">
    <name type="scientific">Paeniglutamicibacter psychrophenolicus</name>
    <dbReference type="NCBI Taxonomy" id="257454"/>
    <lineage>
        <taxon>Bacteria</taxon>
        <taxon>Bacillati</taxon>
        <taxon>Actinomycetota</taxon>
        <taxon>Actinomycetes</taxon>
        <taxon>Micrococcales</taxon>
        <taxon>Micrococcaceae</taxon>
        <taxon>Paeniglutamicibacter</taxon>
    </lineage>
</organism>
<sequence>MAGSKAKTLEQFYGVAPKSKPTAAKPPAPKSGTVKNSRKTTANLNLRRGPSTGSTIIRTVPRGSAVHLTGKKSGTWVQATHRGTTGWMSSQYLR</sequence>
<gene>
    <name evidence="3" type="ORF">JOF46_002270</name>
</gene>
<name>A0ABS4WDZ5_9MICC</name>
<protein>
    <submittedName>
        <fullName evidence="3">Uncharacterized protein YraI</fullName>
    </submittedName>
</protein>
<dbReference type="EMBL" id="JAGIOE010000001">
    <property type="protein sequence ID" value="MBP2374358.1"/>
    <property type="molecule type" value="Genomic_DNA"/>
</dbReference>
<accession>A0ABS4WDZ5</accession>
<keyword evidence="4" id="KW-1185">Reference proteome</keyword>
<dbReference type="PROSITE" id="PS51781">
    <property type="entry name" value="SH3B"/>
    <property type="match status" value="1"/>
</dbReference>
<evidence type="ECO:0000259" key="2">
    <source>
        <dbReference type="PROSITE" id="PS51781"/>
    </source>
</evidence>
<feature type="domain" description="SH3b" evidence="2">
    <location>
        <begin position="29"/>
        <end position="94"/>
    </location>
</feature>
<feature type="region of interest" description="Disordered" evidence="1">
    <location>
        <begin position="1"/>
        <end position="57"/>
    </location>
</feature>
<proteinExistence type="predicted"/>
<evidence type="ECO:0000313" key="4">
    <source>
        <dbReference type="Proteomes" id="UP000766570"/>
    </source>
</evidence>
<dbReference type="RefSeq" id="WP_209907387.1">
    <property type="nucleotide sequence ID" value="NZ_BAAAMI010000006.1"/>
</dbReference>
<dbReference type="InterPro" id="IPR003646">
    <property type="entry name" value="SH3-like_bac-type"/>
</dbReference>
<feature type="compositionally biased region" description="Polar residues" evidence="1">
    <location>
        <begin position="33"/>
        <end position="44"/>
    </location>
</feature>
<comment type="caution">
    <text evidence="3">The sequence shown here is derived from an EMBL/GenBank/DDBJ whole genome shotgun (WGS) entry which is preliminary data.</text>
</comment>
<dbReference type="SMART" id="SM00287">
    <property type="entry name" value="SH3b"/>
    <property type="match status" value="1"/>
</dbReference>
<evidence type="ECO:0000313" key="3">
    <source>
        <dbReference type="EMBL" id="MBP2374358.1"/>
    </source>
</evidence>
<dbReference type="Proteomes" id="UP000766570">
    <property type="component" value="Unassembled WGS sequence"/>
</dbReference>
<reference evidence="3 4" key="1">
    <citation type="submission" date="2021-03" db="EMBL/GenBank/DDBJ databases">
        <title>Sequencing the genomes of 1000 actinobacteria strains.</title>
        <authorList>
            <person name="Klenk H.-P."/>
        </authorList>
    </citation>
    <scope>NUCLEOTIDE SEQUENCE [LARGE SCALE GENOMIC DNA]</scope>
    <source>
        <strain evidence="3 4">DSM 15454</strain>
    </source>
</reference>
<evidence type="ECO:0000256" key="1">
    <source>
        <dbReference type="SAM" id="MobiDB-lite"/>
    </source>
</evidence>
<dbReference type="Gene3D" id="2.30.30.40">
    <property type="entry name" value="SH3 Domains"/>
    <property type="match status" value="1"/>
</dbReference>
<dbReference type="Pfam" id="PF08239">
    <property type="entry name" value="SH3_3"/>
    <property type="match status" value="1"/>
</dbReference>